<feature type="region of interest" description="Disordered" evidence="1">
    <location>
        <begin position="120"/>
        <end position="157"/>
    </location>
</feature>
<sequence>MECLDKVPVAWRADLAGPSALAADRDAQHRLNELPGSDPGYRETWQESVEDKGDRFLVGELCEARSCCNQHRYVAFSWNKDAVRGLYVQVPDGLPSGKSPSRHASFRWLGEPDDEVRRILDEQLKADPNWYRDQREPGPPMGRGTRGPGCSASSGAA</sequence>
<name>A0A5J6QIE3_9GAMM</name>
<reference evidence="2 3" key="1">
    <citation type="submission" date="2019-08" db="EMBL/GenBank/DDBJ databases">
        <title>Whole-genome Sequencing of e-waste polymer degrading bacterium Pseudomonas sp. strain PE08.</title>
        <authorList>
            <person name="Kirdat K."/>
            <person name="Debbarma P."/>
            <person name="Narawade N."/>
            <person name="Suyal D."/>
            <person name="Thorat V."/>
            <person name="Shouche Y."/>
            <person name="Goel R."/>
            <person name="Yadav A."/>
        </authorList>
    </citation>
    <scope>NUCLEOTIDE SEQUENCE [LARGE SCALE GENOMIC DNA]</scope>
    <source>
        <strain evidence="2 3">PE08</strain>
    </source>
</reference>
<dbReference type="Proteomes" id="UP000327179">
    <property type="component" value="Chromosome"/>
</dbReference>
<protein>
    <submittedName>
        <fullName evidence="2">Uncharacterized protein</fullName>
    </submittedName>
</protein>
<gene>
    <name evidence="2" type="ORF">FXN65_00510</name>
</gene>
<dbReference type="Gene3D" id="3.40.1420.10">
    <property type="entry name" value="Inhibitor of vertebrate lysozyme"/>
    <property type="match status" value="1"/>
</dbReference>
<keyword evidence="3" id="KW-1185">Reference proteome</keyword>
<dbReference type="InterPro" id="IPR036501">
    <property type="entry name" value="Inhibitor_vert_lysozyme_sf"/>
</dbReference>
<feature type="compositionally biased region" description="Basic and acidic residues" evidence="1">
    <location>
        <begin position="120"/>
        <end position="136"/>
    </location>
</feature>
<dbReference type="SUPFAM" id="SSF89872">
    <property type="entry name" value="Inhibitor of vertebrate lysozyme, Ivy"/>
    <property type="match status" value="1"/>
</dbReference>
<evidence type="ECO:0000313" key="3">
    <source>
        <dbReference type="Proteomes" id="UP000327179"/>
    </source>
</evidence>
<dbReference type="AlphaFoldDB" id="A0A5J6QIE3"/>
<accession>A0A5J6QIE3</accession>
<evidence type="ECO:0000256" key="1">
    <source>
        <dbReference type="SAM" id="MobiDB-lite"/>
    </source>
</evidence>
<dbReference type="KEGG" id="plal:FXN65_00510"/>
<organism evidence="2 3">
    <name type="scientific">Metapseudomonas lalkuanensis</name>
    <dbReference type="NCBI Taxonomy" id="2604832"/>
    <lineage>
        <taxon>Bacteria</taxon>
        <taxon>Pseudomonadati</taxon>
        <taxon>Pseudomonadota</taxon>
        <taxon>Gammaproteobacteria</taxon>
        <taxon>Pseudomonadales</taxon>
        <taxon>Pseudomonadaceae</taxon>
        <taxon>Metapseudomonas</taxon>
    </lineage>
</organism>
<dbReference type="RefSeq" id="WP_151131150.1">
    <property type="nucleotide sequence ID" value="NZ_CP043311.1"/>
</dbReference>
<proteinExistence type="predicted"/>
<dbReference type="Pfam" id="PF08816">
    <property type="entry name" value="Ivy"/>
    <property type="match status" value="1"/>
</dbReference>
<evidence type="ECO:0000313" key="2">
    <source>
        <dbReference type="EMBL" id="QEY60596.1"/>
    </source>
</evidence>
<dbReference type="EMBL" id="CP043311">
    <property type="protein sequence ID" value="QEY60596.1"/>
    <property type="molecule type" value="Genomic_DNA"/>
</dbReference>